<proteinExistence type="predicted"/>
<organism evidence="2 3">
    <name type="scientific">Algibacter luteus</name>
    <dbReference type="NCBI Taxonomy" id="1178825"/>
    <lineage>
        <taxon>Bacteria</taxon>
        <taxon>Pseudomonadati</taxon>
        <taxon>Bacteroidota</taxon>
        <taxon>Flavobacteriia</taxon>
        <taxon>Flavobacteriales</taxon>
        <taxon>Flavobacteriaceae</taxon>
        <taxon>Algibacter</taxon>
    </lineage>
</organism>
<dbReference type="AlphaFoldDB" id="A0A1M6FX19"/>
<gene>
    <name evidence="2" type="ORF">SAMN05216261_2532</name>
</gene>
<accession>A0A1M6FX19</accession>
<protein>
    <submittedName>
        <fullName evidence="2">Uncharacterized protein</fullName>
    </submittedName>
</protein>
<reference evidence="2 3" key="1">
    <citation type="submission" date="2016-11" db="EMBL/GenBank/DDBJ databases">
        <authorList>
            <person name="Jaros S."/>
            <person name="Januszkiewicz K."/>
            <person name="Wedrychowicz H."/>
        </authorList>
    </citation>
    <scope>NUCLEOTIDE SEQUENCE [LARGE SCALE GENOMIC DNA]</scope>
    <source>
        <strain evidence="2 3">CGMCC 1.12213</strain>
    </source>
</reference>
<feature type="transmembrane region" description="Helical" evidence="1">
    <location>
        <begin position="35"/>
        <end position="53"/>
    </location>
</feature>
<evidence type="ECO:0000313" key="3">
    <source>
        <dbReference type="Proteomes" id="UP000184396"/>
    </source>
</evidence>
<feature type="transmembrane region" description="Helical" evidence="1">
    <location>
        <begin position="7"/>
        <end position="29"/>
    </location>
</feature>
<keyword evidence="1" id="KW-0812">Transmembrane</keyword>
<name>A0A1M6FX19_9FLAO</name>
<keyword evidence="1" id="KW-0472">Membrane</keyword>
<evidence type="ECO:0000256" key="1">
    <source>
        <dbReference type="SAM" id="Phobius"/>
    </source>
</evidence>
<dbReference type="Proteomes" id="UP000184396">
    <property type="component" value="Unassembled WGS sequence"/>
</dbReference>
<dbReference type="STRING" id="1178825.SAMN05216261_2532"/>
<sequence>MILMQQLLSILMFYRPFIIWSLILNMLFSFIKLDIIVILIVKLLLVLSLWHLLNESRAKRKLNLYKNLGITTLKLFSIIFIIDAVFSLPFLIILQEFI</sequence>
<evidence type="ECO:0000313" key="2">
    <source>
        <dbReference type="EMBL" id="SHJ02226.1"/>
    </source>
</evidence>
<feature type="transmembrane region" description="Helical" evidence="1">
    <location>
        <begin position="73"/>
        <end position="94"/>
    </location>
</feature>
<dbReference type="EMBL" id="FQYK01000006">
    <property type="protein sequence ID" value="SHJ02226.1"/>
    <property type="molecule type" value="Genomic_DNA"/>
</dbReference>
<keyword evidence="1" id="KW-1133">Transmembrane helix</keyword>
<keyword evidence="3" id="KW-1185">Reference proteome</keyword>